<evidence type="ECO:0000259" key="1">
    <source>
        <dbReference type="Pfam" id="PF01883"/>
    </source>
</evidence>
<proteinExistence type="predicted"/>
<accession>A0A1I6ICR9</accession>
<dbReference type="EMBL" id="FOYS01000005">
    <property type="protein sequence ID" value="SFR64501.1"/>
    <property type="molecule type" value="Genomic_DNA"/>
</dbReference>
<sequence>MSSRTHEDAEASVREVRERLDRVTDPELDESIVELGYVDDVLVRGSSVDVTFTLPTAWCSPAFAWMMATDARDEVESLVTVETATITLREHMHEAEITEGVNAREPFESVFPDADGGVESIRASLDEKARVGRQFDAMNELLDAGLTGAQISKLTRRDLSLEDGGVVFVRDGNVGVTFDPEPLADYLEKAEATGLVDADTDHVFRTPEGDPIAPEQFDLVHKRSRLANVNMTGQGNICDALNEARFAEGRPPLSET</sequence>
<protein>
    <submittedName>
        <fullName evidence="2">Metal-sulfur cluster biosynthetic enzyme</fullName>
    </submittedName>
</protein>
<evidence type="ECO:0000313" key="3">
    <source>
        <dbReference type="Proteomes" id="UP000243250"/>
    </source>
</evidence>
<dbReference type="AlphaFoldDB" id="A0A1I6ICR9"/>
<dbReference type="OrthoDB" id="37162at2157"/>
<name>A0A1I6ICR9_9EURY</name>
<dbReference type="Proteomes" id="UP000243250">
    <property type="component" value="Unassembled WGS sequence"/>
</dbReference>
<reference evidence="3" key="1">
    <citation type="submission" date="2016-10" db="EMBL/GenBank/DDBJ databases">
        <authorList>
            <person name="Varghese N."/>
            <person name="Submissions S."/>
        </authorList>
    </citation>
    <scope>NUCLEOTIDE SEQUENCE [LARGE SCALE GENOMIC DNA]</scope>
    <source>
        <strain evidence="3">CGMCC 1.8711</strain>
    </source>
</reference>
<dbReference type="STRING" id="555875.SAMN04488124_3053"/>
<dbReference type="Pfam" id="PF01883">
    <property type="entry name" value="FeS_assembly_P"/>
    <property type="match status" value="1"/>
</dbReference>
<evidence type="ECO:0000313" key="2">
    <source>
        <dbReference type="EMBL" id="SFR64501.1"/>
    </source>
</evidence>
<dbReference type="RefSeq" id="WP_089882522.1">
    <property type="nucleotide sequence ID" value="NZ_FOYS01000005.1"/>
</dbReference>
<feature type="domain" description="MIP18 family-like" evidence="1">
    <location>
        <begin position="15"/>
        <end position="85"/>
    </location>
</feature>
<keyword evidence="3" id="KW-1185">Reference proteome</keyword>
<dbReference type="Gene3D" id="3.30.300.130">
    <property type="entry name" value="Fe-S cluster assembly (FSCA)"/>
    <property type="match status" value="1"/>
</dbReference>
<organism evidence="2 3">
    <name type="scientific">Halogeometricum limi</name>
    <dbReference type="NCBI Taxonomy" id="555875"/>
    <lineage>
        <taxon>Archaea</taxon>
        <taxon>Methanobacteriati</taxon>
        <taxon>Methanobacteriota</taxon>
        <taxon>Stenosarchaea group</taxon>
        <taxon>Halobacteria</taxon>
        <taxon>Halobacteriales</taxon>
        <taxon>Haloferacaceae</taxon>
        <taxon>Halogeometricum</taxon>
    </lineage>
</organism>
<dbReference type="InterPro" id="IPR034904">
    <property type="entry name" value="FSCA_dom_sf"/>
</dbReference>
<gene>
    <name evidence="2" type="ORF">SAMN04488124_3053</name>
</gene>
<dbReference type="SUPFAM" id="SSF117916">
    <property type="entry name" value="Fe-S cluster assembly (FSCA) domain-like"/>
    <property type="match status" value="1"/>
</dbReference>
<dbReference type="InterPro" id="IPR002744">
    <property type="entry name" value="MIP18-like"/>
</dbReference>